<dbReference type="KEGG" id="tmn:UCRPA7_8861"/>
<dbReference type="SUPFAM" id="SSF51905">
    <property type="entry name" value="FAD/NAD(P)-binding domain"/>
    <property type="match status" value="2"/>
</dbReference>
<dbReference type="OrthoDB" id="66881at2759"/>
<dbReference type="RefSeq" id="XP_007919561.1">
    <property type="nucleotide sequence ID" value="XM_007921370.1"/>
</dbReference>
<dbReference type="PRINTS" id="PR00419">
    <property type="entry name" value="ADXRDTASE"/>
</dbReference>
<keyword evidence="7" id="KW-1185">Reference proteome</keyword>
<keyword evidence="4" id="KW-0521">NADP</keyword>
<sequence length="508" mass="55953">MESVTVAVVGAGPVGLAALKCLREEGFAATAFESRDDIGGSHFSDFPFPSDYPLYPTGSLMCQYLKDYADHFHIREHIEVSSSVKSIVRDDKTGKWQLTIASNGTSSIREFDKIVLSTGLVRKPSRPTYEGMEAFQGTIISGQDYKSNEPFAKKNVLVVGIGNTAADVAVELVDVASKVYISHRRGAMVLSRTRAGGPVELTVNYHTLRFMNWLEDKAPSAMVKITDSYLKGLSKKAWETDPLWKLEPVPSIGIVLPVVNEDLVPCFAAGSVASVAGLRRFVGAKSAELEDGTILEDIDAVVMATGYSCDLSLTPWLNRRSPANYDGPPLPDLFLQIFPPEYADSVAFLNTYNAADCAWVLGELCAMAITQLWAGKSSFPSRKHMEASIKKQTKLNADTWTAHPTSEKGLVRPGEFYRFMHSKAGTGIREALSWGLSGWKFRLRDPEMSKLMGWGIVSPHMTRLVDTGKRKAWSDARDAIKRANEEAKLVDKKPNKFRLDTTTNKQVA</sequence>
<dbReference type="PANTHER" id="PTHR23023">
    <property type="entry name" value="DIMETHYLANILINE MONOOXYGENASE"/>
    <property type="match status" value="1"/>
</dbReference>
<evidence type="ECO:0000256" key="5">
    <source>
        <dbReference type="ARBA" id="ARBA00023002"/>
    </source>
</evidence>
<dbReference type="InterPro" id="IPR050346">
    <property type="entry name" value="FMO-like"/>
</dbReference>
<organism evidence="6 7">
    <name type="scientific">Phaeoacremonium minimum (strain UCR-PA7)</name>
    <name type="common">Esca disease fungus</name>
    <name type="synonym">Togninia minima</name>
    <dbReference type="NCBI Taxonomy" id="1286976"/>
    <lineage>
        <taxon>Eukaryota</taxon>
        <taxon>Fungi</taxon>
        <taxon>Dikarya</taxon>
        <taxon>Ascomycota</taxon>
        <taxon>Pezizomycotina</taxon>
        <taxon>Sordariomycetes</taxon>
        <taxon>Sordariomycetidae</taxon>
        <taxon>Togniniales</taxon>
        <taxon>Togniniaceae</taxon>
        <taxon>Phaeoacremonium</taxon>
    </lineage>
</organism>
<evidence type="ECO:0000313" key="7">
    <source>
        <dbReference type="Proteomes" id="UP000014074"/>
    </source>
</evidence>
<keyword evidence="5" id="KW-0560">Oxidoreductase</keyword>
<dbReference type="GeneID" id="19329754"/>
<evidence type="ECO:0000256" key="1">
    <source>
        <dbReference type="ARBA" id="ARBA00009183"/>
    </source>
</evidence>
<evidence type="ECO:0000256" key="4">
    <source>
        <dbReference type="ARBA" id="ARBA00022857"/>
    </source>
</evidence>
<comment type="similarity">
    <text evidence="1">Belongs to the FMO family.</text>
</comment>
<dbReference type="GO" id="GO:0004499">
    <property type="term" value="F:N,N-dimethylaniline monooxygenase activity"/>
    <property type="evidence" value="ECO:0007669"/>
    <property type="project" value="InterPro"/>
</dbReference>
<dbReference type="InterPro" id="IPR020946">
    <property type="entry name" value="Flavin_mOase-like"/>
</dbReference>
<dbReference type="GO" id="GO:0050661">
    <property type="term" value="F:NADP binding"/>
    <property type="evidence" value="ECO:0007669"/>
    <property type="project" value="InterPro"/>
</dbReference>
<keyword evidence="2" id="KW-0285">Flavoprotein</keyword>
<dbReference type="GO" id="GO:0050660">
    <property type="term" value="F:flavin adenine dinucleotide binding"/>
    <property type="evidence" value="ECO:0007669"/>
    <property type="project" value="InterPro"/>
</dbReference>
<dbReference type="Proteomes" id="UP000014074">
    <property type="component" value="Unassembled WGS sequence"/>
</dbReference>
<gene>
    <name evidence="6" type="ORF">UCRPA7_8861</name>
</gene>
<dbReference type="Gene3D" id="3.50.50.60">
    <property type="entry name" value="FAD/NAD(P)-binding domain"/>
    <property type="match status" value="1"/>
</dbReference>
<keyword evidence="3" id="KW-0274">FAD</keyword>
<dbReference type="InterPro" id="IPR036188">
    <property type="entry name" value="FAD/NAD-bd_sf"/>
</dbReference>
<keyword evidence="6" id="KW-0503">Monooxygenase</keyword>
<dbReference type="Pfam" id="PF00743">
    <property type="entry name" value="FMO-like"/>
    <property type="match status" value="2"/>
</dbReference>
<dbReference type="eggNOG" id="KOG1399">
    <property type="taxonomic scope" value="Eukaryota"/>
</dbReference>
<dbReference type="PIRSF" id="PIRSF000332">
    <property type="entry name" value="FMO"/>
    <property type="match status" value="1"/>
</dbReference>
<dbReference type="EMBL" id="KB933378">
    <property type="protein sequence ID" value="EON95714.1"/>
    <property type="molecule type" value="Genomic_DNA"/>
</dbReference>
<proteinExistence type="inferred from homology"/>
<dbReference type="AlphaFoldDB" id="R8B8T0"/>
<reference evidence="7" key="1">
    <citation type="journal article" date="2013" name="Genome Announc.">
        <title>Draft genome sequence of the ascomycete Phaeoacremonium aleophilum strain UCR-PA7, a causal agent of the esca disease complex in grapevines.</title>
        <authorList>
            <person name="Blanco-Ulate B."/>
            <person name="Rolshausen P."/>
            <person name="Cantu D."/>
        </authorList>
    </citation>
    <scope>NUCLEOTIDE SEQUENCE [LARGE SCALE GENOMIC DNA]</scope>
    <source>
        <strain evidence="7">UCR-PA7</strain>
    </source>
</reference>
<dbReference type="HOGENOM" id="CLU_006909_8_1_1"/>
<accession>R8B8T0</accession>
<evidence type="ECO:0000256" key="3">
    <source>
        <dbReference type="ARBA" id="ARBA00022827"/>
    </source>
</evidence>
<name>R8B8T0_PHAM7</name>
<dbReference type="InterPro" id="IPR000960">
    <property type="entry name" value="Flavin_mOase"/>
</dbReference>
<evidence type="ECO:0000313" key="6">
    <source>
        <dbReference type="EMBL" id="EON95714.1"/>
    </source>
</evidence>
<protein>
    <submittedName>
        <fullName evidence="6">Putative flavin containing monooxygenase 9 protein</fullName>
    </submittedName>
</protein>
<evidence type="ECO:0000256" key="2">
    <source>
        <dbReference type="ARBA" id="ARBA00022630"/>
    </source>
</evidence>